<dbReference type="FunFam" id="3.40.605.10:FF:000007">
    <property type="entry name" value="NAD/NADP-dependent betaine aldehyde dehydrogenase"/>
    <property type="match status" value="1"/>
</dbReference>
<comment type="caution">
    <text evidence="4">The sequence shown here is derived from an EMBL/GenBank/DDBJ whole genome shotgun (WGS) entry which is preliminary data.</text>
</comment>
<evidence type="ECO:0000313" key="5">
    <source>
        <dbReference type="Proteomes" id="UP000386575"/>
    </source>
</evidence>
<comment type="similarity">
    <text evidence="1">Belongs to the aldehyde dehydrogenase family.</text>
</comment>
<keyword evidence="2" id="KW-0560">Oxidoreductase</keyword>
<dbReference type="FunFam" id="3.40.309.10:FF:000004">
    <property type="entry name" value="Succinate-semialdehyde dehydrogenase I"/>
    <property type="match status" value="1"/>
</dbReference>
<accession>A0A6A1THC7</accession>
<name>A0A6A1THC7_NEOGA</name>
<dbReference type="EMBL" id="VZUL01000003">
    <property type="protein sequence ID" value="KAB1083334.1"/>
    <property type="molecule type" value="Genomic_DNA"/>
</dbReference>
<dbReference type="GO" id="GO:0004777">
    <property type="term" value="F:succinate-semialdehyde dehydrogenase (NAD+) activity"/>
    <property type="evidence" value="ECO:0007669"/>
    <property type="project" value="TreeGrafter"/>
</dbReference>
<sequence length="489" mass="52207">MVAAREETVTQTHSYGELKLFVDGEWLGAEGRVIEDVINPATGEAIGALPHATPADLERAVAAATREFKAWKAMTAFDRAKIIRKAADLLRERANEIGRRMVLDQGKPIGEAIPEVHISADILDWTADEGRRTYGRIVPSRVPGARWMVTREPVGAVAGFTPWNFPGVIPARKISAALATGCTMVIKPSEETPSTVLEIARALQDAGLPNGVLNVVHGKPADVSEHLIAADGIRKITFTGSTAVGQHLAVLAAKAGVKRATMELGGHAPVLIFEDADIDHAIRVMVHAKYRNAGQVCISPTRFYVHDSVHDKFVDGFAKAASALKIGDGLDPSSQMGPLANSRRVPAMERMVADAVQRGAKVKAGGERGSNRGYFFQPTVLADVPQDAIIMNDEPFGPVAVTARFTSFDEVIEQANRLPYGLASYAFTRSSQTAAMVSDALEAGMVGINNNFISMAETPFGGVKQSGYGSEGGTEGMDAYLVTKMTSLS</sequence>
<evidence type="ECO:0000256" key="2">
    <source>
        <dbReference type="ARBA" id="ARBA00023002"/>
    </source>
</evidence>
<dbReference type="InterPro" id="IPR050740">
    <property type="entry name" value="Aldehyde_DH_Superfamily"/>
</dbReference>
<evidence type="ECO:0000256" key="1">
    <source>
        <dbReference type="ARBA" id="ARBA00009986"/>
    </source>
</evidence>
<dbReference type="GO" id="GO:0009450">
    <property type="term" value="P:gamma-aminobutyric acid catabolic process"/>
    <property type="evidence" value="ECO:0007669"/>
    <property type="project" value="TreeGrafter"/>
</dbReference>
<dbReference type="CDD" id="cd07103">
    <property type="entry name" value="ALDH_F5_SSADH_GabD"/>
    <property type="match status" value="1"/>
</dbReference>
<dbReference type="PANTHER" id="PTHR43353:SF5">
    <property type="entry name" value="SUCCINATE-SEMIALDEHYDE DEHYDROGENASE, MITOCHONDRIAL"/>
    <property type="match status" value="1"/>
</dbReference>
<protein>
    <submittedName>
        <fullName evidence="4">NAD-dependent succinate-semialdehyde dehydrogenase</fullName>
    </submittedName>
</protein>
<feature type="domain" description="Aldehyde dehydrogenase" evidence="3">
    <location>
        <begin position="30"/>
        <end position="485"/>
    </location>
</feature>
<dbReference type="SUPFAM" id="SSF53720">
    <property type="entry name" value="ALDH-like"/>
    <property type="match status" value="1"/>
</dbReference>
<dbReference type="RefSeq" id="WP_051909700.1">
    <property type="nucleotide sequence ID" value="NZ_VZUL01000003.1"/>
</dbReference>
<gene>
    <name evidence="4" type="ORF">F4V91_27595</name>
</gene>
<evidence type="ECO:0000313" key="4">
    <source>
        <dbReference type="EMBL" id="KAB1083334.1"/>
    </source>
</evidence>
<dbReference type="InterPro" id="IPR016163">
    <property type="entry name" value="Ald_DH_C"/>
</dbReference>
<evidence type="ECO:0000259" key="3">
    <source>
        <dbReference type="Pfam" id="PF00171"/>
    </source>
</evidence>
<proteinExistence type="inferred from homology"/>
<dbReference type="InterPro" id="IPR015590">
    <property type="entry name" value="Aldehyde_DH_dom"/>
</dbReference>
<dbReference type="PANTHER" id="PTHR43353">
    <property type="entry name" value="SUCCINATE-SEMIALDEHYDE DEHYDROGENASE, MITOCHONDRIAL"/>
    <property type="match status" value="1"/>
</dbReference>
<dbReference type="InterPro" id="IPR016162">
    <property type="entry name" value="Ald_DH_N"/>
</dbReference>
<dbReference type="Gene3D" id="3.40.605.10">
    <property type="entry name" value="Aldehyde Dehydrogenase, Chain A, domain 1"/>
    <property type="match status" value="1"/>
</dbReference>
<dbReference type="AlphaFoldDB" id="A0A6A1THC7"/>
<dbReference type="Pfam" id="PF00171">
    <property type="entry name" value="Aldedh"/>
    <property type="match status" value="1"/>
</dbReference>
<dbReference type="Gene3D" id="3.40.309.10">
    <property type="entry name" value="Aldehyde Dehydrogenase, Chain A, domain 2"/>
    <property type="match status" value="1"/>
</dbReference>
<reference evidence="4 5" key="1">
    <citation type="submission" date="2019-09" db="EMBL/GenBank/DDBJ databases">
        <title>Genome sequencing of Ng87 strain.</title>
        <authorList>
            <person name="Karasev E.S."/>
            <person name="Andronov E."/>
        </authorList>
    </citation>
    <scope>NUCLEOTIDE SEQUENCE [LARGE SCALE GENOMIC DNA]</scope>
    <source>
        <strain evidence="4 5">Ng87</strain>
    </source>
</reference>
<dbReference type="InterPro" id="IPR016161">
    <property type="entry name" value="Ald_DH/histidinol_DH"/>
</dbReference>
<dbReference type="Proteomes" id="UP000386575">
    <property type="component" value="Unassembled WGS sequence"/>
</dbReference>
<organism evidence="4 5">
    <name type="scientific">Neorhizobium galegae</name>
    <name type="common">Rhizobium galegae</name>
    <dbReference type="NCBI Taxonomy" id="399"/>
    <lineage>
        <taxon>Bacteria</taxon>
        <taxon>Pseudomonadati</taxon>
        <taxon>Pseudomonadota</taxon>
        <taxon>Alphaproteobacteria</taxon>
        <taxon>Hyphomicrobiales</taxon>
        <taxon>Rhizobiaceae</taxon>
        <taxon>Rhizobium/Agrobacterium group</taxon>
        <taxon>Neorhizobium</taxon>
    </lineage>
</organism>